<keyword evidence="6" id="KW-0677">Repeat</keyword>
<reference evidence="19 20" key="1">
    <citation type="journal article" date="2021" name="G3 (Bethesda)">
        <title>Improved contiguity of the threespine stickleback genome using long-read sequencing.</title>
        <authorList>
            <person name="Nath S."/>
            <person name="Shaw D.E."/>
            <person name="White M.A."/>
        </authorList>
    </citation>
    <scope>NUCLEOTIDE SEQUENCE [LARGE SCALE GENOMIC DNA]</scope>
    <source>
        <strain evidence="19 20">Lake Benthic</strain>
    </source>
</reference>
<feature type="compositionally biased region" description="Basic and acidic residues" evidence="17">
    <location>
        <begin position="795"/>
        <end position="806"/>
    </location>
</feature>
<evidence type="ECO:0000256" key="14">
    <source>
        <dbReference type="ARBA" id="ARBA00029496"/>
    </source>
</evidence>
<feature type="compositionally biased region" description="Pro residues" evidence="17">
    <location>
        <begin position="883"/>
        <end position="892"/>
    </location>
</feature>
<evidence type="ECO:0000256" key="15">
    <source>
        <dbReference type="ARBA" id="ARBA00064578"/>
    </source>
</evidence>
<name>A0AAQ4QZH4_GASAC</name>
<evidence type="ECO:0000256" key="10">
    <source>
        <dbReference type="ARBA" id="ARBA00022843"/>
    </source>
</evidence>
<evidence type="ECO:0000256" key="7">
    <source>
        <dbReference type="ARBA" id="ARBA00022763"/>
    </source>
</evidence>
<feature type="compositionally biased region" description="Basic and acidic residues" evidence="17">
    <location>
        <begin position="1177"/>
        <end position="1193"/>
    </location>
</feature>
<dbReference type="GO" id="GO:0006281">
    <property type="term" value="P:DNA repair"/>
    <property type="evidence" value="ECO:0007669"/>
    <property type="project" value="UniProtKB-KW"/>
</dbReference>
<evidence type="ECO:0000256" key="8">
    <source>
        <dbReference type="ARBA" id="ARBA00022771"/>
    </source>
</evidence>
<evidence type="ECO:0000256" key="9">
    <source>
        <dbReference type="ARBA" id="ARBA00022833"/>
    </source>
</evidence>
<feature type="compositionally biased region" description="Basic and acidic residues" evidence="17">
    <location>
        <begin position="1249"/>
        <end position="1263"/>
    </location>
</feature>
<dbReference type="SUPFAM" id="SSF54695">
    <property type="entry name" value="POZ domain"/>
    <property type="match status" value="1"/>
</dbReference>
<organism evidence="19 20">
    <name type="scientific">Gasterosteus aculeatus aculeatus</name>
    <name type="common">three-spined stickleback</name>
    <dbReference type="NCBI Taxonomy" id="481459"/>
    <lineage>
        <taxon>Eukaryota</taxon>
        <taxon>Metazoa</taxon>
        <taxon>Chordata</taxon>
        <taxon>Craniata</taxon>
        <taxon>Vertebrata</taxon>
        <taxon>Euteleostomi</taxon>
        <taxon>Actinopterygii</taxon>
        <taxon>Neopterygii</taxon>
        <taxon>Teleostei</taxon>
        <taxon>Neoteleostei</taxon>
        <taxon>Acanthomorphata</taxon>
        <taxon>Eupercaria</taxon>
        <taxon>Perciformes</taxon>
        <taxon>Cottioidei</taxon>
        <taxon>Gasterosteales</taxon>
        <taxon>Gasterosteidae</taxon>
        <taxon>Gasterosteus</taxon>
    </lineage>
</organism>
<dbReference type="InterPro" id="IPR000210">
    <property type="entry name" value="BTB/POZ_dom"/>
</dbReference>
<keyword evidence="12" id="KW-0234">DNA repair</keyword>
<dbReference type="GO" id="GO:0006260">
    <property type="term" value="P:DNA replication"/>
    <property type="evidence" value="ECO:0007669"/>
    <property type="project" value="InterPro"/>
</dbReference>
<feature type="region of interest" description="Disordered" evidence="17">
    <location>
        <begin position="1490"/>
        <end position="1522"/>
    </location>
</feature>
<keyword evidence="10" id="KW-0832">Ubl conjugation</keyword>
<comment type="subcellular location">
    <subcellularLocation>
        <location evidence="1">Nucleus</location>
    </subcellularLocation>
</comment>
<feature type="compositionally biased region" description="Acidic residues" evidence="17">
    <location>
        <begin position="755"/>
        <end position="764"/>
    </location>
</feature>
<dbReference type="PROSITE" id="PS50097">
    <property type="entry name" value="BTB"/>
    <property type="match status" value="1"/>
</dbReference>
<comment type="subunit">
    <text evidence="15">Forms a heterodimer with SLX1A/GIYD1. Interacts with ERCC4/XPF; catalytic subunit of the ERCC4-ERCC1 endonuclease. Interacts with MUS81; catalytic subunit of the MUS81-EME1 endonuclease. Interacts with MSH2; component of the MSH2-MSH3 mismatch repair complex. Interacts with TERF2-TERF2IP. Interacts with PLK1 and SLX4IP.</text>
</comment>
<evidence type="ECO:0000256" key="5">
    <source>
        <dbReference type="ARBA" id="ARBA00022723"/>
    </source>
</evidence>
<dbReference type="PANTHER" id="PTHR21541:SF3">
    <property type="entry name" value="STRUCTURE-SPECIFIC ENDONUCLEASE SUBUNIT SLX4"/>
    <property type="match status" value="1"/>
</dbReference>
<dbReference type="Proteomes" id="UP000007635">
    <property type="component" value="Chromosome IX"/>
</dbReference>
<feature type="compositionally biased region" description="Low complexity" evidence="17">
    <location>
        <begin position="1105"/>
        <end position="1115"/>
    </location>
</feature>
<feature type="compositionally biased region" description="Basic residues" evidence="17">
    <location>
        <begin position="1659"/>
        <end position="1681"/>
    </location>
</feature>
<feature type="region of interest" description="Disordered" evidence="17">
    <location>
        <begin position="238"/>
        <end position="282"/>
    </location>
</feature>
<feature type="compositionally biased region" description="Polar residues" evidence="17">
    <location>
        <begin position="302"/>
        <end position="314"/>
    </location>
</feature>
<evidence type="ECO:0000256" key="11">
    <source>
        <dbReference type="ARBA" id="ARBA00023172"/>
    </source>
</evidence>
<dbReference type="GO" id="GO:0000712">
    <property type="term" value="P:resolution of meiotic recombination intermediates"/>
    <property type="evidence" value="ECO:0007669"/>
    <property type="project" value="TreeGrafter"/>
</dbReference>
<evidence type="ECO:0000256" key="3">
    <source>
        <dbReference type="ARBA" id="ARBA00022499"/>
    </source>
</evidence>
<dbReference type="CDD" id="cd22999">
    <property type="entry name" value="SAP_SLX4"/>
    <property type="match status" value="1"/>
</dbReference>
<evidence type="ECO:0000256" key="12">
    <source>
        <dbReference type="ARBA" id="ARBA00023204"/>
    </source>
</evidence>
<keyword evidence="13" id="KW-0539">Nucleus</keyword>
<keyword evidence="4" id="KW-0597">Phosphoprotein</keyword>
<dbReference type="GeneTree" id="ENSGT00390000014091"/>
<dbReference type="Pfam" id="PF00651">
    <property type="entry name" value="BTB"/>
    <property type="match status" value="1"/>
</dbReference>
<comment type="similarity">
    <text evidence="2">Belongs to the SLX4 family.</text>
</comment>
<feature type="region of interest" description="Disordered" evidence="17">
    <location>
        <begin position="527"/>
        <end position="561"/>
    </location>
</feature>
<reference evidence="19" key="2">
    <citation type="submission" date="2025-08" db="UniProtKB">
        <authorList>
            <consortium name="Ensembl"/>
        </authorList>
    </citation>
    <scope>IDENTIFICATION</scope>
</reference>
<feature type="region of interest" description="Disordered" evidence="17">
    <location>
        <begin position="20"/>
        <end position="128"/>
    </location>
</feature>
<keyword evidence="3" id="KW-1017">Isopeptide bond</keyword>
<keyword evidence="11" id="KW-0233">DNA recombination</keyword>
<feature type="compositionally biased region" description="Low complexity" evidence="17">
    <location>
        <begin position="1038"/>
        <end position="1049"/>
    </location>
</feature>
<accession>A0AAQ4QZH4</accession>
<feature type="region of interest" description="Disordered" evidence="17">
    <location>
        <begin position="715"/>
        <end position="1393"/>
    </location>
</feature>
<feature type="compositionally biased region" description="Pro residues" evidence="17">
    <location>
        <begin position="977"/>
        <end position="989"/>
    </location>
</feature>
<feature type="compositionally biased region" description="Polar residues" evidence="17">
    <location>
        <begin position="238"/>
        <end position="253"/>
    </location>
</feature>
<evidence type="ECO:0000256" key="6">
    <source>
        <dbReference type="ARBA" id="ARBA00022737"/>
    </source>
</evidence>
<feature type="compositionally biased region" description="Basic and acidic residues" evidence="17">
    <location>
        <begin position="92"/>
        <end position="106"/>
    </location>
</feature>
<dbReference type="Ensembl" id="ENSGACT00000083232.1">
    <property type="protein sequence ID" value="ENSGACP00000055787.1"/>
    <property type="gene ID" value="ENSGACG00000026607.1"/>
</dbReference>
<dbReference type="FunFam" id="3.30.710.10:FF:000116">
    <property type="entry name" value="SLX4 structure-specific endonuclease subunit"/>
    <property type="match status" value="1"/>
</dbReference>
<feature type="region of interest" description="Disordered" evidence="17">
    <location>
        <begin position="1537"/>
        <end position="1585"/>
    </location>
</feature>
<feature type="compositionally biased region" description="Basic and acidic residues" evidence="17">
    <location>
        <begin position="725"/>
        <end position="754"/>
    </location>
</feature>
<keyword evidence="9" id="KW-0862">Zinc</keyword>
<feature type="region of interest" description="Disordered" evidence="17">
    <location>
        <begin position="296"/>
        <end position="339"/>
    </location>
</feature>
<dbReference type="PANTHER" id="PTHR21541">
    <property type="entry name" value="BTB POZ DOMAIN CONTAINING 12"/>
    <property type="match status" value="1"/>
</dbReference>
<evidence type="ECO:0000256" key="16">
    <source>
        <dbReference type="ARBA" id="ARBA00076095"/>
    </source>
</evidence>
<dbReference type="GO" id="GO:0090656">
    <property type="term" value="P:t-circle formation"/>
    <property type="evidence" value="ECO:0007669"/>
    <property type="project" value="UniProtKB-ARBA"/>
</dbReference>
<dbReference type="SMART" id="SM00225">
    <property type="entry name" value="BTB"/>
    <property type="match status" value="1"/>
</dbReference>
<dbReference type="Gene3D" id="3.30.710.10">
    <property type="entry name" value="Potassium Channel Kv1.1, Chain A"/>
    <property type="match status" value="1"/>
</dbReference>
<feature type="region of interest" description="Disordered" evidence="17">
    <location>
        <begin position="1651"/>
        <end position="1681"/>
    </location>
</feature>
<dbReference type="InterPro" id="IPR018574">
    <property type="entry name" value="Structure-sp_endonuc_su_Slx4"/>
</dbReference>
<keyword evidence="8" id="KW-0863">Zinc-finger</keyword>
<sequence>MDDSDQDFVDLCSKLLKRVRKKPGESIQPRRNHRREPEEEEEVVVVGGGTDRDSGDARSSVAASAGPRGSPARDKVLHRMQQFKRASPRRMVHGDKSPTAVPEKDGVPPPPPRQAQGLHPEPGDSDEALALRLQQQLDREAAEARTADLEGRGLFFCQICHRALSHMTPEGRTQHLNRCLDDSEDSAPAPPPPPPVVSDCPICGRKFKSQKSRLAHLKRCSSDMGVAPAVLLQALQRQTEETQNVPTDHTLAQTGGTKRKGPPKPGLPTRKKPRKKDAPLDEDTMVALALSTSLLEQEKQSETNTAASHTSMTASLKWRPDKGKSRGKRRKGGDLRPPPLLLVQDAAAALTRLQERVSALLLCSRGPSPPTPPRRPSSLPGRSAAAVLWQKSALLGGGAPTCPSDFYTPELRDFIAPWESAATEAAANNPPASVQPVREGTPVPCSMASILSSSSQASTSQTAPSTSRALLMDLMELAEDGVTLTQCGRAASGPDGDGSAGQIANVHLSRFVVVEESEEQTDLRASGFLPEPTRNTHSQGARWPARRTTAGRGGADEEWGSPRSVALSGLASDLSSMVNNPQLSDLQLQVDSGEVFFAHSFMLYARCPLLAEMAHGSGFGVREEGEPATQRVLLNDVSGQAVLALLQYLYAARCSVPAALRAHVLELASRFDLQELQSLCEQDPDEGDRVDQEETVADHTHQALAELLRSMWDEEDEDGEGMDAGGERDEERELGEDHQGDDLASGDRESREEKVNEEELEEIYEFAATQRKREEEKDGTEEEEEEKADEEEDGKEVPAKLTEPKRSPSGVRLTQLQPNPQLEPDRSSSRLFSDSWGVYGEEDPSTAAPAERHSPRRRGPSEPSSEPSLLRSSASAVHGLSISPPPDAPNMPVPGRSPGQAGERVAVADEVTGDVASKRERSGARSICVPQGEKEPELIVLSDSSEELELVLSSRSPSPRPHRASRKLRSYTLIKPQPIPDHNAPPPPNTLSVGLEFGPGDPVPDQSESGTWCDQNPVDCSPEVSWLIPSTPVQPGRSTTTSSTQTKSSMCRTQLFPEGDTSVVSPPALPVNERAQTSPGPGSVSAPVGPIGGGVRKSMPEETCRSSLDLSLRSGRPGGVREDRAARAPPPCRPTPLHVLPRPYSSTPLHAELHEAPAPPATSPLLADLDQSWTCQAKDRAPSERRKETELRSFRLSPLSAPTQPPSSPSHRALRGTPRRSQSPRPSRRPVECSGHNHAGSALAGNNEGEAKDSGADEGRQEEADVGESSFQQSFMDEPPIAFNDSWGFDAADLGANPGRFSLALEDSGASSQRGERGESSLVPRGAARTSSSSSTDQQPSPRSPVNRRHGAATASAPSEAHRSPAASGVAARGGLSFTPSPPEPPNQAAHGVVSSLLDSKIWDSWEEEDDEDLPLCQRVNPSSAQLKTPASSRNQRRATLVPITPLPHYSDMDTPELKNKLNRFGVRPLPKRQMILKLKEIHQYTHQLVSSEEEEEAPSASCAALTRPPATGPEFRPASCSQRVTFKAPEAVATEEAELLSASQGSNSSSGAASGESESRSNPELCLSSDSDSDEGVSASQSANRLKESLRAVRAFILSNAELYGQILKYQPLVLSRLQQQLKAAGIRLGAAKLVDYLDSQCITFTTAKPGRAAPGRGRGKKTGRGAKAAGRKRAATAVI</sequence>
<reference evidence="19" key="3">
    <citation type="submission" date="2025-09" db="UniProtKB">
        <authorList>
            <consortium name="Ensembl"/>
        </authorList>
    </citation>
    <scope>IDENTIFICATION</scope>
</reference>
<dbReference type="GO" id="GO:0032206">
    <property type="term" value="P:positive regulation of telomere maintenance"/>
    <property type="evidence" value="ECO:0007669"/>
    <property type="project" value="UniProtKB-ARBA"/>
</dbReference>
<evidence type="ECO:0000256" key="17">
    <source>
        <dbReference type="SAM" id="MobiDB-lite"/>
    </source>
</evidence>
<feature type="compositionally biased region" description="Low complexity" evidence="17">
    <location>
        <begin position="1542"/>
        <end position="1563"/>
    </location>
</feature>
<feature type="compositionally biased region" description="Acidic residues" evidence="17">
    <location>
        <begin position="777"/>
        <end position="794"/>
    </location>
</feature>
<keyword evidence="7" id="KW-0227">DNA damage</keyword>
<evidence type="ECO:0000256" key="1">
    <source>
        <dbReference type="ARBA" id="ARBA00004123"/>
    </source>
</evidence>
<feature type="compositionally biased region" description="Low complexity" evidence="17">
    <location>
        <begin position="1078"/>
        <end position="1089"/>
    </location>
</feature>
<evidence type="ECO:0000256" key="13">
    <source>
        <dbReference type="ARBA" id="ARBA00023242"/>
    </source>
</evidence>
<evidence type="ECO:0000256" key="4">
    <source>
        <dbReference type="ARBA" id="ARBA00022553"/>
    </source>
</evidence>
<feature type="domain" description="BTB" evidence="18">
    <location>
        <begin position="584"/>
        <end position="658"/>
    </location>
</feature>
<feature type="compositionally biased region" description="Low complexity" evidence="17">
    <location>
        <begin position="861"/>
        <end position="876"/>
    </location>
</feature>
<keyword evidence="5" id="KW-0479">Metal-binding</keyword>
<feature type="compositionally biased region" description="Basic residues" evidence="17">
    <location>
        <begin position="78"/>
        <end position="91"/>
    </location>
</feature>
<dbReference type="GO" id="GO:0008270">
    <property type="term" value="F:zinc ion binding"/>
    <property type="evidence" value="ECO:0007669"/>
    <property type="project" value="UniProtKB-KW"/>
</dbReference>
<protein>
    <recommendedName>
        <fullName evidence="14">Structure-specific endonuclease subunit SLX4</fullName>
    </recommendedName>
    <alternativeName>
        <fullName evidence="16">BTB/POZ domain-containing protein 12</fullName>
    </alternativeName>
</protein>
<evidence type="ECO:0000313" key="19">
    <source>
        <dbReference type="Ensembl" id="ENSGACP00000055787.1"/>
    </source>
</evidence>
<dbReference type="GO" id="GO:0033557">
    <property type="term" value="C:Slx1-Slx4 complex"/>
    <property type="evidence" value="ECO:0007669"/>
    <property type="project" value="InterPro"/>
</dbReference>
<evidence type="ECO:0000256" key="2">
    <source>
        <dbReference type="ARBA" id="ARBA00006661"/>
    </source>
</evidence>
<evidence type="ECO:0000259" key="18">
    <source>
        <dbReference type="PROSITE" id="PS50097"/>
    </source>
</evidence>
<proteinExistence type="inferred from homology"/>
<dbReference type="InterPro" id="IPR011333">
    <property type="entry name" value="SKP1/BTB/POZ_sf"/>
</dbReference>
<feature type="region of interest" description="Disordered" evidence="17">
    <location>
        <begin position="1408"/>
        <end position="1455"/>
    </location>
</feature>
<feature type="compositionally biased region" description="Low complexity" evidence="17">
    <location>
        <begin position="1329"/>
        <end position="1341"/>
    </location>
</feature>
<feature type="compositionally biased region" description="Basic residues" evidence="17">
    <location>
        <begin position="960"/>
        <end position="969"/>
    </location>
</feature>
<evidence type="ECO:0000313" key="20">
    <source>
        <dbReference type="Proteomes" id="UP000007635"/>
    </source>
</evidence>
<feature type="compositionally biased region" description="Polar residues" evidence="17">
    <location>
        <begin position="1420"/>
        <end position="1434"/>
    </location>
</feature>
<keyword evidence="20" id="KW-1185">Reference proteome</keyword>
<dbReference type="Pfam" id="PF09494">
    <property type="entry name" value="Slx4"/>
    <property type="match status" value="1"/>
</dbReference>